<keyword evidence="6" id="KW-0004">4Fe-4S</keyword>
<keyword evidence="8" id="KW-0227">DNA damage</keyword>
<evidence type="ECO:0000256" key="6">
    <source>
        <dbReference type="ARBA" id="ARBA00022485"/>
    </source>
</evidence>
<evidence type="ECO:0000256" key="2">
    <source>
        <dbReference type="ARBA" id="ARBA00001966"/>
    </source>
</evidence>
<accession>A0A7Y9S388</accession>
<evidence type="ECO:0000256" key="3">
    <source>
        <dbReference type="ARBA" id="ARBA00008343"/>
    </source>
</evidence>
<evidence type="ECO:0000256" key="4">
    <source>
        <dbReference type="ARBA" id="ARBA00012045"/>
    </source>
</evidence>
<dbReference type="Pfam" id="PF00633">
    <property type="entry name" value="HHH"/>
    <property type="match status" value="1"/>
</dbReference>
<evidence type="ECO:0000256" key="5">
    <source>
        <dbReference type="ARBA" id="ARBA00022023"/>
    </source>
</evidence>
<dbReference type="EC" id="3.2.2.31" evidence="4"/>
<evidence type="ECO:0000313" key="16">
    <source>
        <dbReference type="Proteomes" id="UP000540656"/>
    </source>
</evidence>
<dbReference type="EMBL" id="JACCAA010000001">
    <property type="protein sequence ID" value="NYG58914.1"/>
    <property type="molecule type" value="Genomic_DNA"/>
</dbReference>
<evidence type="ECO:0000256" key="1">
    <source>
        <dbReference type="ARBA" id="ARBA00000843"/>
    </source>
</evidence>
<dbReference type="Proteomes" id="UP000540656">
    <property type="component" value="Unassembled WGS sequence"/>
</dbReference>
<dbReference type="Pfam" id="PF00730">
    <property type="entry name" value="HhH-GPD"/>
    <property type="match status" value="1"/>
</dbReference>
<evidence type="ECO:0000256" key="7">
    <source>
        <dbReference type="ARBA" id="ARBA00022723"/>
    </source>
</evidence>
<evidence type="ECO:0000256" key="12">
    <source>
        <dbReference type="ARBA" id="ARBA00023204"/>
    </source>
</evidence>
<dbReference type="InterPro" id="IPR004036">
    <property type="entry name" value="Endonuclease-III-like_CS2"/>
</dbReference>
<keyword evidence="9 15" id="KW-0378">Hydrolase</keyword>
<proteinExistence type="inferred from homology"/>
<dbReference type="PANTHER" id="PTHR42944">
    <property type="entry name" value="ADENINE DNA GLYCOSYLASE"/>
    <property type="match status" value="1"/>
</dbReference>
<evidence type="ECO:0000259" key="14">
    <source>
        <dbReference type="SMART" id="SM00478"/>
    </source>
</evidence>
<evidence type="ECO:0000256" key="8">
    <source>
        <dbReference type="ARBA" id="ARBA00022763"/>
    </source>
</evidence>
<feature type="domain" description="HhH-GPD" evidence="14">
    <location>
        <begin position="37"/>
        <end position="189"/>
    </location>
</feature>
<dbReference type="GO" id="GO:0006298">
    <property type="term" value="P:mismatch repair"/>
    <property type="evidence" value="ECO:0007669"/>
    <property type="project" value="TreeGrafter"/>
</dbReference>
<dbReference type="GO" id="GO:0006284">
    <property type="term" value="P:base-excision repair"/>
    <property type="evidence" value="ECO:0007669"/>
    <property type="project" value="InterPro"/>
</dbReference>
<comment type="catalytic activity">
    <reaction evidence="1">
        <text>Hydrolyzes free adenine bases from 7,8-dihydro-8-oxoguanine:adenine mismatched double-stranded DNA, leaving an apurinic site.</text>
        <dbReference type="EC" id="3.2.2.31"/>
    </reaction>
</comment>
<reference evidence="15 16" key="1">
    <citation type="submission" date="2020-07" db="EMBL/GenBank/DDBJ databases">
        <title>Sequencing the genomes of 1000 actinobacteria strains.</title>
        <authorList>
            <person name="Klenk H.-P."/>
        </authorList>
    </citation>
    <scope>NUCLEOTIDE SEQUENCE [LARGE SCALE GENOMIC DNA]</scope>
    <source>
        <strain evidence="15 16">DSM 23819</strain>
    </source>
</reference>
<evidence type="ECO:0000256" key="11">
    <source>
        <dbReference type="ARBA" id="ARBA00023014"/>
    </source>
</evidence>
<dbReference type="Gene3D" id="1.10.1670.10">
    <property type="entry name" value="Helix-hairpin-Helix base-excision DNA repair enzymes (C-terminal)"/>
    <property type="match status" value="1"/>
</dbReference>
<dbReference type="SMART" id="SM00525">
    <property type="entry name" value="FES"/>
    <property type="match status" value="1"/>
</dbReference>
<keyword evidence="11" id="KW-0411">Iron-sulfur</keyword>
<dbReference type="GO" id="GO:0046872">
    <property type="term" value="F:metal ion binding"/>
    <property type="evidence" value="ECO:0007669"/>
    <property type="project" value="UniProtKB-KW"/>
</dbReference>
<dbReference type="InterPro" id="IPR011257">
    <property type="entry name" value="DNA_glycosylase"/>
</dbReference>
<dbReference type="FunFam" id="1.10.340.30:FF:000003">
    <property type="entry name" value="A/G-specific adenine glycosylase"/>
    <property type="match status" value="1"/>
</dbReference>
<comment type="caution">
    <text evidence="15">The sequence shown here is derived from an EMBL/GenBank/DDBJ whole genome shotgun (WGS) entry which is preliminary data.</text>
</comment>
<dbReference type="InterPro" id="IPR003651">
    <property type="entry name" value="Endonuclease3_FeS-loop_motif"/>
</dbReference>
<gene>
    <name evidence="15" type="ORF">BJ980_001837</name>
</gene>
<sequence length="299" mass="32484">MNDLHRPVLEWYDEHARELPWRGLEATPWSVMVSEFMLQQTPVARVIPVHAAWLERWPAPADLAAEEPGEAVRMWGRLGYPRRALRLHAAAVAITESHGGEVPSDHAELLALPGVGDYTAAAIASFAFGQRHVVLDTNVRRVFARAASGVEFPANSVNRAERDLAAGLLPEDEATAATWSVAVMELGALVCTAKAPRCHSCPIEDRCAWVAEGRPAHAGPPRKVQGFAGTDRQVRGRLLSVVREADHAVAKPRLDVVWDEPVQRERALASLLADGLLVQVVATGPDGLPDGDHPHYALP</sequence>
<keyword evidence="7" id="KW-0479">Metal-binding</keyword>
<evidence type="ECO:0000256" key="13">
    <source>
        <dbReference type="ARBA" id="ARBA00023295"/>
    </source>
</evidence>
<dbReference type="InterPro" id="IPR000445">
    <property type="entry name" value="HhH_motif"/>
</dbReference>
<dbReference type="InterPro" id="IPR003265">
    <property type="entry name" value="HhH-GPD_domain"/>
</dbReference>
<dbReference type="PROSITE" id="PS01155">
    <property type="entry name" value="ENDONUCLEASE_III_2"/>
    <property type="match status" value="1"/>
</dbReference>
<dbReference type="InterPro" id="IPR023170">
    <property type="entry name" value="HhH_base_excis_C"/>
</dbReference>
<dbReference type="GO" id="GO:0035485">
    <property type="term" value="F:adenine/guanine mispair binding"/>
    <property type="evidence" value="ECO:0007669"/>
    <property type="project" value="TreeGrafter"/>
</dbReference>
<dbReference type="SUPFAM" id="SSF48150">
    <property type="entry name" value="DNA-glycosylase"/>
    <property type="match status" value="1"/>
</dbReference>
<keyword evidence="10" id="KW-0408">Iron</keyword>
<keyword evidence="12" id="KW-0234">DNA repair</keyword>
<organism evidence="15 16">
    <name type="scientific">Nocardioides daedukensis</name>
    <dbReference type="NCBI Taxonomy" id="634462"/>
    <lineage>
        <taxon>Bacteria</taxon>
        <taxon>Bacillati</taxon>
        <taxon>Actinomycetota</taxon>
        <taxon>Actinomycetes</taxon>
        <taxon>Propionibacteriales</taxon>
        <taxon>Nocardioidaceae</taxon>
        <taxon>Nocardioides</taxon>
    </lineage>
</organism>
<name>A0A7Y9S388_9ACTN</name>
<dbReference type="GO" id="GO:0032357">
    <property type="term" value="F:oxidized purine DNA binding"/>
    <property type="evidence" value="ECO:0007669"/>
    <property type="project" value="TreeGrafter"/>
</dbReference>
<dbReference type="SMART" id="SM00478">
    <property type="entry name" value="ENDO3c"/>
    <property type="match status" value="1"/>
</dbReference>
<evidence type="ECO:0000256" key="10">
    <source>
        <dbReference type="ARBA" id="ARBA00023004"/>
    </source>
</evidence>
<protein>
    <recommendedName>
        <fullName evidence="5">Adenine DNA glycosylase</fullName>
        <ecNumber evidence="4">3.2.2.31</ecNumber>
    </recommendedName>
</protein>
<evidence type="ECO:0000256" key="9">
    <source>
        <dbReference type="ARBA" id="ARBA00022801"/>
    </source>
</evidence>
<dbReference type="Gene3D" id="1.10.340.30">
    <property type="entry name" value="Hypothetical protein, domain 2"/>
    <property type="match status" value="1"/>
</dbReference>
<evidence type="ECO:0000313" key="15">
    <source>
        <dbReference type="EMBL" id="NYG58914.1"/>
    </source>
</evidence>
<dbReference type="CDD" id="cd00056">
    <property type="entry name" value="ENDO3c"/>
    <property type="match status" value="1"/>
</dbReference>
<comment type="cofactor">
    <cofactor evidence="2">
        <name>[4Fe-4S] cluster</name>
        <dbReference type="ChEBI" id="CHEBI:49883"/>
    </cofactor>
</comment>
<keyword evidence="13 15" id="KW-0326">Glycosidase</keyword>
<dbReference type="PANTHER" id="PTHR42944:SF1">
    <property type="entry name" value="ADENINE DNA GLYCOSYLASE"/>
    <property type="match status" value="1"/>
</dbReference>
<dbReference type="GO" id="GO:0034039">
    <property type="term" value="F:8-oxo-7,8-dihydroguanine DNA N-glycosylase activity"/>
    <property type="evidence" value="ECO:0007669"/>
    <property type="project" value="TreeGrafter"/>
</dbReference>
<dbReference type="InterPro" id="IPR044298">
    <property type="entry name" value="MIG/MutY"/>
</dbReference>
<comment type="similarity">
    <text evidence="3">Belongs to the Nth/MutY family.</text>
</comment>
<dbReference type="AlphaFoldDB" id="A0A7Y9S388"/>
<dbReference type="GO" id="GO:0051539">
    <property type="term" value="F:4 iron, 4 sulfur cluster binding"/>
    <property type="evidence" value="ECO:0007669"/>
    <property type="project" value="UniProtKB-KW"/>
</dbReference>
<dbReference type="RefSeq" id="WP_343047756.1">
    <property type="nucleotide sequence ID" value="NZ_JACCAA010000001.1"/>
</dbReference>
<keyword evidence="16" id="KW-1185">Reference proteome</keyword>
<dbReference type="GO" id="GO:0000701">
    <property type="term" value="F:purine-specific mismatch base pair DNA N-glycosylase activity"/>
    <property type="evidence" value="ECO:0007669"/>
    <property type="project" value="UniProtKB-EC"/>
</dbReference>